<proteinExistence type="predicted"/>
<evidence type="ECO:0008006" key="4">
    <source>
        <dbReference type="Google" id="ProtNLM"/>
    </source>
</evidence>
<evidence type="ECO:0000313" key="3">
    <source>
        <dbReference type="Proteomes" id="UP001501600"/>
    </source>
</evidence>
<dbReference type="Proteomes" id="UP001501600">
    <property type="component" value="Unassembled WGS sequence"/>
</dbReference>
<evidence type="ECO:0000313" key="2">
    <source>
        <dbReference type="EMBL" id="GAA5188511.1"/>
    </source>
</evidence>
<comment type="caution">
    <text evidence="2">The sequence shown here is derived from an EMBL/GenBank/DDBJ whole genome shotgun (WGS) entry which is preliminary data.</text>
</comment>
<sequence length="309" mass="35064">MKRLPVSPALIISLLGHAGLLVLLAVSVDFSAERPQPTQSSAPVVQATVVDSDQVKKQVDRIRAAEAAQQEAERQRQAERERKAKEAERKRQQEQEQIRRLEQERQQRQQEIKKAEEAAKQARLKQEQEERQAKAAAEKRRQEEAARAEAERKRKVEEAAAAKAEAERKAKAEAERKAAEARKQREAEEAARRAREAELADMMAAEQAELAQARQRQVLSEVDRYSILIRQAIKRHLRTDSNMRGKQCRVRLNLAPDGFVFNYRVLGGDTAVCRATEAAIKAAGNLPVSEEPDVYNQMKEIDLRIEPEL</sequence>
<dbReference type="Gene3D" id="3.30.1150.10">
    <property type="match status" value="1"/>
</dbReference>
<keyword evidence="3" id="KW-1185">Reference proteome</keyword>
<dbReference type="InterPro" id="IPR014161">
    <property type="entry name" value="Tol-Pal_TolA"/>
</dbReference>
<dbReference type="RefSeq" id="WP_345315820.1">
    <property type="nucleotide sequence ID" value="NZ_BAABLF010000005.1"/>
</dbReference>
<dbReference type="EMBL" id="BAABLF010000005">
    <property type="protein sequence ID" value="GAA5188511.1"/>
    <property type="molecule type" value="Genomic_DNA"/>
</dbReference>
<feature type="region of interest" description="Disordered" evidence="1">
    <location>
        <begin position="62"/>
        <end position="195"/>
    </location>
</feature>
<protein>
    <recommendedName>
        <fullName evidence="4">Cell envelope integrity protein TolA</fullName>
    </recommendedName>
</protein>
<organism evidence="2 3">
    <name type="scientific">Ferrimonas gelatinilytica</name>
    <dbReference type="NCBI Taxonomy" id="1255257"/>
    <lineage>
        <taxon>Bacteria</taxon>
        <taxon>Pseudomonadati</taxon>
        <taxon>Pseudomonadota</taxon>
        <taxon>Gammaproteobacteria</taxon>
        <taxon>Alteromonadales</taxon>
        <taxon>Ferrimonadaceae</taxon>
        <taxon>Ferrimonas</taxon>
    </lineage>
</organism>
<feature type="compositionally biased region" description="Basic and acidic residues" evidence="1">
    <location>
        <begin position="71"/>
        <end position="195"/>
    </location>
</feature>
<dbReference type="SUPFAM" id="SSF74653">
    <property type="entry name" value="TolA/TonB C-terminal domain"/>
    <property type="match status" value="1"/>
</dbReference>
<evidence type="ECO:0000256" key="1">
    <source>
        <dbReference type="SAM" id="MobiDB-lite"/>
    </source>
</evidence>
<reference evidence="3" key="1">
    <citation type="journal article" date="2019" name="Int. J. Syst. Evol. Microbiol.">
        <title>The Global Catalogue of Microorganisms (GCM) 10K type strain sequencing project: providing services to taxonomists for standard genome sequencing and annotation.</title>
        <authorList>
            <consortium name="The Broad Institute Genomics Platform"/>
            <consortium name="The Broad Institute Genome Sequencing Center for Infectious Disease"/>
            <person name="Wu L."/>
            <person name="Ma J."/>
        </authorList>
    </citation>
    <scope>NUCLEOTIDE SEQUENCE [LARGE SCALE GENOMIC DNA]</scope>
    <source>
        <strain evidence="3">JCM 18720</strain>
    </source>
</reference>
<dbReference type="NCBIfam" id="TIGR02794">
    <property type="entry name" value="tolA_full"/>
    <property type="match status" value="1"/>
</dbReference>
<name>A0ABP9RY12_9GAMM</name>
<dbReference type="Pfam" id="PF06519">
    <property type="entry name" value="TolA"/>
    <property type="match status" value="1"/>
</dbReference>
<gene>
    <name evidence="2" type="ORF">GCM10025772_08710</name>
</gene>
<accession>A0ABP9RY12</accession>